<feature type="transmembrane region" description="Helical" evidence="12">
    <location>
        <begin position="1072"/>
        <end position="1097"/>
    </location>
</feature>
<evidence type="ECO:0000256" key="11">
    <source>
        <dbReference type="SAM" id="MobiDB-lite"/>
    </source>
</evidence>
<evidence type="ECO:0000256" key="4">
    <source>
        <dbReference type="ARBA" id="ARBA00022679"/>
    </source>
</evidence>
<evidence type="ECO:0000256" key="10">
    <source>
        <dbReference type="ARBA" id="ARBA00023136"/>
    </source>
</evidence>
<keyword evidence="13" id="KW-0732">Signal</keyword>
<evidence type="ECO:0000256" key="1">
    <source>
        <dbReference type="ARBA" id="ARBA00004141"/>
    </source>
</evidence>
<feature type="transmembrane region" description="Helical" evidence="12">
    <location>
        <begin position="846"/>
        <end position="875"/>
    </location>
</feature>
<evidence type="ECO:0000313" key="14">
    <source>
        <dbReference type="EMBL" id="KAG0672604.1"/>
    </source>
</evidence>
<keyword evidence="6" id="KW-0418">Kinase</keyword>
<evidence type="ECO:0000256" key="2">
    <source>
        <dbReference type="ARBA" id="ARBA00010323"/>
    </source>
</evidence>
<organism evidence="14 15">
    <name type="scientific">Maudiozyma exigua</name>
    <name type="common">Yeast</name>
    <name type="synonym">Kazachstania exigua</name>
    <dbReference type="NCBI Taxonomy" id="34358"/>
    <lineage>
        <taxon>Eukaryota</taxon>
        <taxon>Fungi</taxon>
        <taxon>Dikarya</taxon>
        <taxon>Ascomycota</taxon>
        <taxon>Saccharomycotina</taxon>
        <taxon>Saccharomycetes</taxon>
        <taxon>Saccharomycetales</taxon>
        <taxon>Saccharomycetaceae</taxon>
        <taxon>Maudiozyma</taxon>
    </lineage>
</organism>
<dbReference type="Proteomes" id="UP000750334">
    <property type="component" value="Unassembled WGS sequence"/>
</dbReference>
<dbReference type="Pfam" id="PF20143">
    <property type="entry name" value="NAD_kinase_C"/>
    <property type="match status" value="1"/>
</dbReference>
<protein>
    <submittedName>
        <fullName evidence="14">Glycerol transporter</fullName>
    </submittedName>
</protein>
<dbReference type="PANTHER" id="PTHR13285">
    <property type="entry name" value="ACYLTRANSFERASE"/>
    <property type="match status" value="1"/>
</dbReference>
<dbReference type="InterPro" id="IPR016064">
    <property type="entry name" value="NAD/diacylglycerol_kinase_sf"/>
</dbReference>
<keyword evidence="5 12" id="KW-0812">Transmembrane</keyword>
<dbReference type="InterPro" id="IPR002504">
    <property type="entry name" value="NADK"/>
</dbReference>
<evidence type="ECO:0000256" key="13">
    <source>
        <dbReference type="SAM" id="SignalP"/>
    </source>
</evidence>
<dbReference type="FunFam" id="2.60.200.30:FF:000014">
    <property type="entry name" value="Mitochondrial NADH kinase"/>
    <property type="match status" value="1"/>
</dbReference>
<name>A0A9P6WH45_MAUEX</name>
<dbReference type="GO" id="GO:0006506">
    <property type="term" value="P:GPI anchor biosynthetic process"/>
    <property type="evidence" value="ECO:0007669"/>
    <property type="project" value="TreeGrafter"/>
</dbReference>
<comment type="similarity">
    <text evidence="3">Belongs to the NAD kinase family.</text>
</comment>
<dbReference type="EMBL" id="PUHR01000001">
    <property type="protein sequence ID" value="KAG0672604.1"/>
    <property type="molecule type" value="Genomic_DNA"/>
</dbReference>
<feature type="transmembrane region" description="Helical" evidence="12">
    <location>
        <begin position="816"/>
        <end position="834"/>
    </location>
</feature>
<keyword evidence="10 12" id="KW-0472">Membrane</keyword>
<keyword evidence="15" id="KW-1185">Reference proteome</keyword>
<dbReference type="GO" id="GO:0003951">
    <property type="term" value="F:NAD+ kinase activity"/>
    <property type="evidence" value="ECO:0007669"/>
    <property type="project" value="InterPro"/>
</dbReference>
<evidence type="ECO:0000256" key="6">
    <source>
        <dbReference type="ARBA" id="ARBA00022777"/>
    </source>
</evidence>
<keyword evidence="4" id="KW-0808">Transferase</keyword>
<evidence type="ECO:0000256" key="7">
    <source>
        <dbReference type="ARBA" id="ARBA00022857"/>
    </source>
</evidence>
<dbReference type="Gene3D" id="3.40.50.10330">
    <property type="entry name" value="Probable inorganic polyphosphate/atp-NAD kinase, domain 1"/>
    <property type="match status" value="1"/>
</dbReference>
<dbReference type="GO" id="GO:0005783">
    <property type="term" value="C:endoplasmic reticulum"/>
    <property type="evidence" value="ECO:0007669"/>
    <property type="project" value="TreeGrafter"/>
</dbReference>
<dbReference type="FunFam" id="3.40.50.10330:FF:000034">
    <property type="entry name" value="Mitochondrial NADH kinase"/>
    <property type="match status" value="1"/>
</dbReference>
<dbReference type="GO" id="GO:0008374">
    <property type="term" value="F:O-acyltransferase activity"/>
    <property type="evidence" value="ECO:0007669"/>
    <property type="project" value="TreeGrafter"/>
</dbReference>
<dbReference type="GO" id="GO:0019674">
    <property type="term" value="P:NAD+ metabolic process"/>
    <property type="evidence" value="ECO:0007669"/>
    <property type="project" value="InterPro"/>
</dbReference>
<dbReference type="InterPro" id="IPR017437">
    <property type="entry name" value="ATP-NAD_kinase_PpnK-typ_C"/>
</dbReference>
<feature type="chain" id="PRO_5040464859" evidence="13">
    <location>
        <begin position="22"/>
        <end position="1714"/>
    </location>
</feature>
<evidence type="ECO:0000256" key="3">
    <source>
        <dbReference type="ARBA" id="ARBA00010995"/>
    </source>
</evidence>
<feature type="compositionally biased region" description="Low complexity" evidence="11">
    <location>
        <begin position="435"/>
        <end position="490"/>
    </location>
</feature>
<keyword evidence="7" id="KW-0521">NADP</keyword>
<accession>A0A9P6WH45</accession>
<evidence type="ECO:0000256" key="8">
    <source>
        <dbReference type="ARBA" id="ARBA00022989"/>
    </source>
</evidence>
<evidence type="ECO:0000256" key="5">
    <source>
        <dbReference type="ARBA" id="ARBA00022692"/>
    </source>
</evidence>
<dbReference type="HAMAP" id="MF_00361">
    <property type="entry name" value="NAD_kinase"/>
    <property type="match status" value="1"/>
</dbReference>
<comment type="caution">
    <text evidence="14">The sequence shown here is derived from an EMBL/GenBank/DDBJ whole genome shotgun (WGS) entry which is preliminary data.</text>
</comment>
<feature type="transmembrane region" description="Helical" evidence="12">
    <location>
        <begin position="1242"/>
        <end position="1262"/>
    </location>
</feature>
<feature type="compositionally biased region" description="Polar residues" evidence="11">
    <location>
        <begin position="561"/>
        <end position="581"/>
    </location>
</feature>
<evidence type="ECO:0000256" key="12">
    <source>
        <dbReference type="SAM" id="Phobius"/>
    </source>
</evidence>
<sequence length="1714" mass="191673">MLHIAVKIFFMIAVLSSPTFAEIKTEDLGVLNLKNGLVGKLYKSSLTGSETYSERVDYLKNKIYLTDGELIAQRAITSFSSFRVKNKMNEMFGFYYDPDYSELILELRGYIKAPASGIPTIRTNLYVTRDCEDKYAYQSDTHYWVLNNGLYLNTTSDGNSICTYDTSARYEVSMSGGESTTDTNIGGAKYMNTLNWYKGQYYPIVFRSRISGDAFRNSWVITMDNKDYSLDYLMFYDLQDDYVANDANHYAQFPERCPQFHSESFADTTFVIPTSTVPNGCVTPTPSSSTTSSIVSSVITSSVESSTDSSIEVSSTVESSIKVSSSVVSSTKESNSLVSNSIASSSGELSSIVSSDLTFSSTESSGIVSKTVSQSSSALSSVISSSVISSSIYSSSDFPDITSSSFVVSGPIESSNPPSNSDKTVSTVTKSPYLGSTAHTGSSTSSANELQHSSKGISSSTSSSITISSHTTQDSTIEPSSIPTTSFSSTGIRTTRVNSESSTGEKVLIPAESTITSSKSTTLTSGSSSGILISSVKRPNSGNITSTATVTIPDVETLRTTTCPDSQILPSTTASNSQNPKSKPEKSRKTIESRLHGPTTVLNVKTTTNSNGDRVTYTTVITSGPENDVYSAEIVSASASKNTGDQVVVAAQQPSSSAISSPSSYVQPYAVHSTTALIQPFSDAGHTSRDDEYTMGQVRRFFKFLKYCFSVEAIDARVKPDLDYIRKQKAAALDNETEIKDINKSPKPLWNTSEFKFYYVAFIIVVPWMIKTAMDASNETNVTNYYKFEPLLSQGWLFGRKVDNSDSQYRFFRDNLFLLLELMTAHLVIKRVVLYVTKMNVLRFDFIFGLIFLFAAHGVNSLRILTHMCVMFALVHIFKKNRTLATTITWIYGIGSLFINDKYRSVPFASLCSLLAPLDTSFKGIIPRWDVFFNFTLLRILSYNLDYLERLNNQLQFRTKHDESAEDYEEYSRMRDINDDDNNDNDIQINRPTIKKSGSVSKLQTIDESGKAEVLNERARLTAPHHIQEYSFMNFIAYVTYTPLFIAGPIITFNDYVYQAQHRLPSITLERITIYSSVLAFTILVMEFILHFTYVVAVSKAKAWEGDTPFQISMIGLFNLNIIWLKLLIPWRFFRLWAMLDGIDTPENMIRLVDNNYSALAFWRGWHRSFNKWVVRYIYIPLGGSRNRILTSLAVFSFVAVWHDIELRLLLWGWLIVVFLLPEIFLSQYFQMYRTKWWYRHVCALGGTINIYMMMIANLFGFCLGSDGTKMLLHDMFMTSSGFRFLVTSTVCLFIAVQIILLSVNYKSIVIRNYHNIEYPHLRKLTNSPYVRLKPVTNLRAASNAEFVTSPNSKLQSLIWHTPVQNVFVTKKPWTPSTRNAMVEFITYLHDKYPSINVIVQPDVAEEISQDFKGPMNNDPNRPHVLYTGTPENIVNKTDLLVTLGGDGTILHGVSIFGNEQVPPVLAFSLGTLGFLLPFDFKEYKEVFERVTSSRAKCLHRTRLECCVIRKGKEDEPIVLHAMNDIFLHRGNSPHLANLDIFIDNDYLTRTIADGVALATPTGSTAYSLSAGGSIVSPLVPSILLTPICPRSLSFRPLILPHSSHIVVKVSSKINQRVTNNVVNLSVDGIPQKDLHVGDEINVVNEVGTIYADVTKTDADGTQRVYPNKKDVKKKREHSGIYCIAKSENDWTKGINELLGFNSSFRFTRRQQDN</sequence>
<dbReference type="Gene3D" id="2.60.200.30">
    <property type="entry name" value="Probable inorganic polyphosphate/atp-NAD kinase, domain 2"/>
    <property type="match status" value="1"/>
</dbReference>
<feature type="compositionally biased region" description="Basic and acidic residues" evidence="11">
    <location>
        <begin position="582"/>
        <end position="595"/>
    </location>
</feature>
<evidence type="ECO:0000256" key="9">
    <source>
        <dbReference type="ARBA" id="ARBA00023027"/>
    </source>
</evidence>
<feature type="region of interest" description="Disordered" evidence="11">
    <location>
        <begin position="561"/>
        <end position="596"/>
    </location>
</feature>
<dbReference type="GO" id="GO:0006741">
    <property type="term" value="P:NADP+ biosynthetic process"/>
    <property type="evidence" value="ECO:0007669"/>
    <property type="project" value="InterPro"/>
</dbReference>
<dbReference type="InterPro" id="IPR004299">
    <property type="entry name" value="MBOAT_fam"/>
</dbReference>
<comment type="subcellular location">
    <subcellularLocation>
        <location evidence="1">Membrane</location>
        <topology evidence="1">Multi-pass membrane protein</topology>
    </subcellularLocation>
</comment>
<dbReference type="PANTHER" id="PTHR13285:SF18">
    <property type="entry name" value="PROTEIN-CYSTEINE N-PALMITOYLTRANSFERASE RASP"/>
    <property type="match status" value="1"/>
</dbReference>
<feature type="compositionally biased region" description="Polar residues" evidence="11">
    <location>
        <begin position="412"/>
        <end position="430"/>
    </location>
</feature>
<dbReference type="SUPFAM" id="SSF111331">
    <property type="entry name" value="NAD kinase/diacylglycerol kinase-like"/>
    <property type="match status" value="1"/>
</dbReference>
<dbReference type="OrthoDB" id="420606at2759"/>
<feature type="compositionally biased region" description="Polar residues" evidence="11">
    <location>
        <begin position="491"/>
        <end position="504"/>
    </location>
</feature>
<proteinExistence type="inferred from homology"/>
<feature type="region of interest" description="Disordered" evidence="11">
    <location>
        <begin position="410"/>
        <end position="505"/>
    </location>
</feature>
<dbReference type="Pfam" id="PF01513">
    <property type="entry name" value="NAD_kinase"/>
    <property type="match status" value="1"/>
</dbReference>
<feature type="transmembrane region" description="Helical" evidence="12">
    <location>
        <begin position="1211"/>
        <end position="1230"/>
    </location>
</feature>
<dbReference type="GO" id="GO:0016020">
    <property type="term" value="C:membrane"/>
    <property type="evidence" value="ECO:0007669"/>
    <property type="project" value="UniProtKB-SubCell"/>
</dbReference>
<reference evidence="14 15" key="1">
    <citation type="submission" date="2020-11" db="EMBL/GenBank/DDBJ databases">
        <title>Kefir isolates.</title>
        <authorList>
            <person name="Marcisauskas S."/>
            <person name="Kim Y."/>
            <person name="Blasche S."/>
        </authorList>
    </citation>
    <scope>NUCLEOTIDE SEQUENCE [LARGE SCALE GENOMIC DNA]</scope>
    <source>
        <strain evidence="14 15">OG2</strain>
    </source>
</reference>
<keyword evidence="9" id="KW-0520">NAD</keyword>
<feature type="transmembrane region" description="Helical" evidence="12">
    <location>
        <begin position="1109"/>
        <end position="1129"/>
    </location>
</feature>
<evidence type="ECO:0000313" key="15">
    <source>
        <dbReference type="Proteomes" id="UP000750334"/>
    </source>
</evidence>
<dbReference type="InterPro" id="IPR017438">
    <property type="entry name" value="ATP-NAD_kinase_N"/>
</dbReference>
<comment type="similarity">
    <text evidence="2">Belongs to the membrane-bound acyltransferase family.</text>
</comment>
<dbReference type="Pfam" id="PF03062">
    <property type="entry name" value="MBOAT"/>
    <property type="match status" value="1"/>
</dbReference>
<keyword evidence="8 12" id="KW-1133">Transmembrane helix</keyword>
<dbReference type="InterPro" id="IPR051085">
    <property type="entry name" value="MB_O-acyltransferase"/>
</dbReference>
<feature type="transmembrane region" description="Helical" evidence="12">
    <location>
        <begin position="1282"/>
        <end position="1304"/>
    </location>
</feature>
<feature type="signal peptide" evidence="13">
    <location>
        <begin position="1"/>
        <end position="21"/>
    </location>
</feature>
<gene>
    <name evidence="14" type="primary">GUP1</name>
    <name evidence="14" type="ORF">C6P45_000035</name>
</gene>